<feature type="domain" description="C2H2-type" evidence="9">
    <location>
        <begin position="147"/>
        <end position="179"/>
    </location>
</feature>
<comment type="caution">
    <text evidence="10">The sequence shown here is derived from an EMBL/GenBank/DDBJ whole genome shotgun (WGS) entry which is preliminary data.</text>
</comment>
<feature type="compositionally biased region" description="Basic and acidic residues" evidence="8">
    <location>
        <begin position="106"/>
        <end position="124"/>
    </location>
</feature>
<dbReference type="SUPFAM" id="SSF57667">
    <property type="entry name" value="beta-beta-alpha zinc fingers"/>
    <property type="match status" value="1"/>
</dbReference>
<dbReference type="PANTHER" id="PTHR16515:SF66">
    <property type="entry name" value="C2H2-TYPE DOMAIN-CONTAINING PROTEIN"/>
    <property type="match status" value="1"/>
</dbReference>
<feature type="region of interest" description="Disordered" evidence="8">
    <location>
        <begin position="188"/>
        <end position="318"/>
    </location>
</feature>
<feature type="compositionally biased region" description="Polar residues" evidence="8">
    <location>
        <begin position="218"/>
        <end position="232"/>
    </location>
</feature>
<keyword evidence="2" id="KW-0479">Metal-binding</keyword>
<dbReference type="OrthoDB" id="6365676at2759"/>
<evidence type="ECO:0000259" key="9">
    <source>
        <dbReference type="PROSITE" id="PS50157"/>
    </source>
</evidence>
<accession>A0A059JKR9</accession>
<evidence type="ECO:0000256" key="6">
    <source>
        <dbReference type="ARBA" id="ARBA00023242"/>
    </source>
</evidence>
<evidence type="ECO:0000313" key="10">
    <source>
        <dbReference type="EMBL" id="KDB28072.1"/>
    </source>
</evidence>
<dbReference type="HOGENOM" id="CLU_081334_0_0_1"/>
<dbReference type="GO" id="GO:0005634">
    <property type="term" value="C:nucleus"/>
    <property type="evidence" value="ECO:0007669"/>
    <property type="project" value="UniProtKB-SubCell"/>
</dbReference>
<protein>
    <recommendedName>
        <fullName evidence="9">C2H2-type domain-containing protein</fullName>
    </recommendedName>
</protein>
<dbReference type="AlphaFoldDB" id="A0A059JKR9"/>
<dbReference type="InterPro" id="IPR036236">
    <property type="entry name" value="Znf_C2H2_sf"/>
</dbReference>
<feature type="domain" description="C2H2-type" evidence="9">
    <location>
        <begin position="180"/>
        <end position="207"/>
    </location>
</feature>
<feature type="compositionally biased region" description="Polar residues" evidence="8">
    <location>
        <begin position="125"/>
        <end position="134"/>
    </location>
</feature>
<evidence type="ECO:0000256" key="7">
    <source>
        <dbReference type="PROSITE-ProRule" id="PRU00042"/>
    </source>
</evidence>
<gene>
    <name evidence="10" type="ORF">H109_00216</name>
</gene>
<keyword evidence="4 7" id="KW-0863">Zinc-finger</keyword>
<organism evidence="10 11">
    <name type="scientific">Trichophyton interdigitale (strain MR816)</name>
    <dbReference type="NCBI Taxonomy" id="1215338"/>
    <lineage>
        <taxon>Eukaryota</taxon>
        <taxon>Fungi</taxon>
        <taxon>Dikarya</taxon>
        <taxon>Ascomycota</taxon>
        <taxon>Pezizomycotina</taxon>
        <taxon>Eurotiomycetes</taxon>
        <taxon>Eurotiomycetidae</taxon>
        <taxon>Onygenales</taxon>
        <taxon>Arthrodermataceae</taxon>
        <taxon>Trichophyton</taxon>
    </lineage>
</organism>
<name>A0A059JKR9_TRIIM</name>
<dbReference type="PANTHER" id="PTHR16515">
    <property type="entry name" value="PR DOMAIN ZINC FINGER PROTEIN"/>
    <property type="match status" value="1"/>
</dbReference>
<evidence type="ECO:0000256" key="5">
    <source>
        <dbReference type="ARBA" id="ARBA00022833"/>
    </source>
</evidence>
<comment type="subcellular location">
    <subcellularLocation>
        <location evidence="1">Nucleus</location>
    </subcellularLocation>
</comment>
<proteinExistence type="predicted"/>
<dbReference type="GO" id="GO:0010468">
    <property type="term" value="P:regulation of gene expression"/>
    <property type="evidence" value="ECO:0007669"/>
    <property type="project" value="TreeGrafter"/>
</dbReference>
<dbReference type="EMBL" id="AOKY01000019">
    <property type="protein sequence ID" value="KDB28072.1"/>
    <property type="molecule type" value="Genomic_DNA"/>
</dbReference>
<dbReference type="Proteomes" id="UP000024533">
    <property type="component" value="Unassembled WGS sequence"/>
</dbReference>
<dbReference type="FunFam" id="3.30.160.60:FF:002343">
    <property type="entry name" value="Zinc finger protein 33A"/>
    <property type="match status" value="1"/>
</dbReference>
<keyword evidence="6" id="KW-0539">Nucleus</keyword>
<sequence length="318" mass="35577">MSRVPEKQRMVSILNNDDNPSFAVRPSRSSKSRQEPTGHSSQLRGWSASVKGNPELASLRHGDSRSQWKDMAPSSESHYYSYEPPPHCSSPPQFVMPHSLPYGYDLEERGPIQREHQTGGRERVSPQSSYSNFTEYAAPPTTKKNKHACPYAASHGCSATFTTSGHAARHGKKHTGEKRVHCPVCNKAFTRKDNMKQHQRTHREPDIDVDVDGHDQNISDTAYSQSPGSTTAYFPAYDAEASTNPRHAQSRRHSSRSTTSYEASPRYLPRELPDPQDAEDERRPRSSAYRSDSISSGLDSLAIASTKSSYSSKHMSRR</sequence>
<feature type="compositionally biased region" description="Basic and acidic residues" evidence="8">
    <location>
        <begin position="58"/>
        <end position="68"/>
    </location>
</feature>
<dbReference type="PROSITE" id="PS00028">
    <property type="entry name" value="ZINC_FINGER_C2H2_1"/>
    <property type="match status" value="1"/>
</dbReference>
<evidence type="ECO:0000313" key="11">
    <source>
        <dbReference type="Proteomes" id="UP000024533"/>
    </source>
</evidence>
<dbReference type="Gene3D" id="3.30.160.60">
    <property type="entry name" value="Classic Zinc Finger"/>
    <property type="match status" value="1"/>
</dbReference>
<dbReference type="Pfam" id="PF00096">
    <property type="entry name" value="zf-C2H2"/>
    <property type="match status" value="1"/>
</dbReference>
<evidence type="ECO:0000256" key="1">
    <source>
        <dbReference type="ARBA" id="ARBA00004123"/>
    </source>
</evidence>
<feature type="region of interest" description="Disordered" evidence="8">
    <location>
        <begin position="1"/>
        <end position="149"/>
    </location>
</feature>
<evidence type="ECO:0000256" key="8">
    <source>
        <dbReference type="SAM" id="MobiDB-lite"/>
    </source>
</evidence>
<feature type="compositionally biased region" description="Low complexity" evidence="8">
    <location>
        <begin position="286"/>
        <end position="318"/>
    </location>
</feature>
<feature type="compositionally biased region" description="Polar residues" evidence="8">
    <location>
        <begin position="35"/>
        <end position="44"/>
    </location>
</feature>
<dbReference type="InterPro" id="IPR013087">
    <property type="entry name" value="Znf_C2H2_type"/>
</dbReference>
<evidence type="ECO:0000256" key="3">
    <source>
        <dbReference type="ARBA" id="ARBA00022737"/>
    </source>
</evidence>
<dbReference type="GO" id="GO:0008270">
    <property type="term" value="F:zinc ion binding"/>
    <property type="evidence" value="ECO:0007669"/>
    <property type="project" value="UniProtKB-KW"/>
</dbReference>
<evidence type="ECO:0000256" key="4">
    <source>
        <dbReference type="ARBA" id="ARBA00022771"/>
    </source>
</evidence>
<dbReference type="STRING" id="1215338.A0A059JKR9"/>
<evidence type="ECO:0000256" key="2">
    <source>
        <dbReference type="ARBA" id="ARBA00022723"/>
    </source>
</evidence>
<feature type="compositionally biased region" description="Basic and acidic residues" evidence="8">
    <location>
        <begin position="190"/>
        <end position="217"/>
    </location>
</feature>
<feature type="compositionally biased region" description="Low complexity" evidence="8">
    <location>
        <begin position="73"/>
        <end position="82"/>
    </location>
</feature>
<dbReference type="InterPro" id="IPR050331">
    <property type="entry name" value="Zinc_finger"/>
</dbReference>
<dbReference type="PROSITE" id="PS50157">
    <property type="entry name" value="ZINC_FINGER_C2H2_2"/>
    <property type="match status" value="2"/>
</dbReference>
<keyword evidence="11" id="KW-1185">Reference proteome</keyword>
<keyword evidence="5" id="KW-0862">Zinc</keyword>
<dbReference type="OMA" id="ESHYYSY"/>
<dbReference type="SMART" id="SM00355">
    <property type="entry name" value="ZnF_C2H2"/>
    <property type="match status" value="1"/>
</dbReference>
<keyword evidence="3" id="KW-0677">Repeat</keyword>
<reference evidence="10 11" key="1">
    <citation type="submission" date="2014-02" db="EMBL/GenBank/DDBJ databases">
        <title>The Genome Sequence of Trichophyton interdigitale MR816.</title>
        <authorList>
            <consortium name="The Broad Institute Genomics Platform"/>
            <person name="Cuomo C.A."/>
            <person name="White T.C."/>
            <person name="Graser Y."/>
            <person name="Martinez-Rossi N."/>
            <person name="Heitman J."/>
            <person name="Young S.K."/>
            <person name="Zeng Q."/>
            <person name="Gargeya S."/>
            <person name="Abouelleil A."/>
            <person name="Alvarado L."/>
            <person name="Chapman S.B."/>
            <person name="Gainer-Dewar J."/>
            <person name="Goldberg J."/>
            <person name="Griggs A."/>
            <person name="Gujja S."/>
            <person name="Hansen M."/>
            <person name="Howarth C."/>
            <person name="Imamovic A."/>
            <person name="Larimer J."/>
            <person name="Martinez D."/>
            <person name="Murphy C."/>
            <person name="Pearson M.D."/>
            <person name="Persinoti G."/>
            <person name="Poon T."/>
            <person name="Priest M."/>
            <person name="Roberts A.D."/>
            <person name="Saif S."/>
            <person name="Shea T.D."/>
            <person name="Sykes S.N."/>
            <person name="Wortman J."/>
            <person name="Nusbaum C."/>
            <person name="Birren B."/>
        </authorList>
    </citation>
    <scope>NUCLEOTIDE SEQUENCE [LARGE SCALE GENOMIC DNA]</scope>
    <source>
        <strain evidence="10 11">MR816</strain>
    </source>
</reference>